<evidence type="ECO:0000256" key="1">
    <source>
        <dbReference type="SAM" id="Coils"/>
    </source>
</evidence>
<feature type="coiled-coil region" evidence="1">
    <location>
        <begin position="798"/>
        <end position="842"/>
    </location>
</feature>
<gene>
    <name evidence="3" type="ORF">UREOM_0380</name>
</gene>
<feature type="coiled-coil region" evidence="1">
    <location>
        <begin position="1666"/>
        <end position="1787"/>
    </location>
</feature>
<keyword evidence="1" id="KW-0175">Coiled coil</keyword>
<feature type="coiled-coil region" evidence="1">
    <location>
        <begin position="1079"/>
        <end position="1227"/>
    </location>
</feature>
<feature type="coiled-coil region" evidence="1">
    <location>
        <begin position="1539"/>
        <end position="1636"/>
    </location>
</feature>
<feature type="coiled-coil region" evidence="1">
    <location>
        <begin position="576"/>
        <end position="718"/>
    </location>
</feature>
<name>A0ABP9U835_9BACT</name>
<evidence type="ECO:0000313" key="4">
    <source>
        <dbReference type="Proteomes" id="UP001449582"/>
    </source>
</evidence>
<accession>A0ABP9U835</accession>
<protein>
    <submittedName>
        <fullName evidence="3">Uncharacterized protein</fullName>
    </submittedName>
</protein>
<dbReference type="RefSeq" id="WP_353289492.1">
    <property type="nucleotide sequence ID" value="NZ_BAABQM010000001.1"/>
</dbReference>
<organism evidence="3 4">
    <name type="scientific">Ureaplasma ceti</name>
    <dbReference type="NCBI Taxonomy" id="3119530"/>
    <lineage>
        <taxon>Bacteria</taxon>
        <taxon>Bacillati</taxon>
        <taxon>Mycoplasmatota</taxon>
        <taxon>Mycoplasmoidales</taxon>
        <taxon>Mycoplasmoidaceae</taxon>
        <taxon>Ureaplasma</taxon>
    </lineage>
</organism>
<sequence>MKKKTIRNIAIIASVSLIATGIVTPAVWFSFRGHKTTKVVQTENDQNQLIKSLNQKLKQLTEQKNGLTDQNKKLEIQKQQNLDRIHQLEKSTDSIKQIDQKLQDTYNQKESKVNALKKQIQDIEQQIQQVNATTKAKQDALDKDVQATDQAIANKKQELAQAEAQAQEKIGALTKQLDQLKQDLANAQNQYHEHQAQQAKTNAGLIQQAIDNVSAVNATLPTQTTLNNSQLANSKELAPTYTAMQKNLESILNNPKTPNNVKGQVQKTLAALKTLVDSRKKLDGQLTQQNQDLSALNNATEKTPSTGLAQKLINDLTNLKQLYTKKAELENQWLKASPTDRGSVDQDLTTNQNAINTQVTTVKTANDGYINAINKIKADANALQPLESDVNDNRVALNNSINVLQNLQQENYKNASVPVVPNGQIGLDSEAQKVANANAETATVNATGANNNAANNKTLASQNQTTITNAENVIKQTIAANKTEKDKTIIADQQAVIAAAQKVATAAQQVETLHNSLAKNFKELSDENNTLAQQNKALANFLGDKIKQENIINDPKSSEAQKQAAQKALNTLVPEITQAQQDIQTTDKNINALQDKINGEQTGLNQAQADLNTNKNDLNQAQAKLDNDTNAAKIAALKQAIAEKKQELTQTQTAADAANKKAQEEITQDEHKLAEAKKALNDYNDQAKQKVQALTNQKQQLTKQLSDTQQQMHTAAAQAATTNSENAQAAAQNATQVSQTATAQAQTVNATKAFQNTALNNAKKALAEANGVSNSTNSKITKDKQALIKAANAVTTAANNLNDKITAQADDLKQLATDSQSLSNKEQQLANALKAKAQAENTLANPKASANDIASAQEALTTADGKIKTLIPAVKTLNDKVIADQNKLHDDATAVQTAKAALQQANDALPEAQKTLQQDLGNHQHSSKVDPLNIDAGVAESNSQMSASNAAANKVAADTITQNQLPNIANIKKAAAQIAADSANQLKTEPDNKNLQAVNSAANEVSQKANAAIAANQKLANALNSLQTANHNLSTAQNTLSQALTKKAQEEGIIANPASTPAQIAAAKKAIKDTIDPEIQQAQSDVIQKATAVNQLQNEINGNPKADPATVGLKTLANNADKDLTAAQNQLQTAQQNNQAANQTTAQSKISALQKQLQDVNQSLTQAQAENKNITNAGNAKVKQLQDSLNDAKAKLASAEKQAQQEIATQQQALKTAQQQLQAAQNNSKFNANTIKASANLYTDWAQQLSALVTQETNEKTTLTADLNKETSLKNYLQTLVTSLSADIGAKSTLPPKVVQAYQEVIQTVKTYQSKVDTLISDYQDAIKNLDSLIVANSSLKTQADNVATGYNALSPIVEKINALSPSSATYDSDFQTQYANYSEKVSALNAEISQFKQAFDSATTSGNNFNAAQSQIQQQENLNINGKLGLVEALNNLTKTLQAANTPTIPFDTAVTQNNIDITNKAISNNELKQAQMSKEAANAATQANNQSGATVTWAQGVVKNMTAELTPTGSLNSAQTQAVNNIKQAAQAVIPLAQTAATANQKLSAAMKNLAQEESNLANGPQKSLATAYENIAKAQKAYEAAKGDVTAQAAALKQLETANAAAKTALSQVQAAETQIAADQKQLVTLKNNAAQADVALQTQKDKVLQAVIGLNNANQDVIKNLQAQQTTAQGKLDSANKTLEDTKAANQKELNSLNDQKQKLQQEISQLQPQVTKAQQAQKQVQSLQNQIKQLGSENKTLQTANQANQQVISDQNSQIQKLKSANQKIDTANQEVNKQIAKIQPQINNIKNANKQIATIVDNETAIINHIQAFSYFTYEQMQNYFNNYQSSINDYSGTSQQLQADIASTGFNLFLPLVTQLTATNSFNYNSLTSDSNGMANGHLSTYLQQQGVANSNLNLNYALGNFMSAYNKTFSSNYYYSFDGSMNPLKFFLKYFSLLSMNDSTGNYGQPINKSDGVPTTSSSSTGTSTTSGATNTPYDVKYTNPDLGPSWLTYWLAQWLSLYNLPELTTNSQGEVVSTGKTLAPLTDEQTQFFYNWAKYNFISSSNTAGTIGTNFSSAVNPQVQYFYNTQDALINLTFNPTFVWNNKKYIIKPQDLKIGKFVKENIGAGNSSFKNPGVSEHFVLNDSITQNMLLTDSTNNNGIIFDVNFNGYAQTNYTTSEGQTASLTGYTPDLWQTANQFTQGTYSYWNNQETLFNNPNWQTSILSSSVSWTTLWNVPQTLGISTNSAPNYSPLSSDYWTN</sequence>
<keyword evidence="4" id="KW-1185">Reference proteome</keyword>
<reference evidence="3" key="1">
    <citation type="submission" date="2024-02" db="EMBL/GenBank/DDBJ databases">
        <title>Draft genome sequence of new strains in genus Ureaplasma.</title>
        <authorList>
            <person name="Nakajima Y."/>
            <person name="Segawa T."/>
        </authorList>
    </citation>
    <scope>NUCLEOTIDE SEQUENCE [LARGE SCALE GENOMIC DNA]</scope>
    <source>
        <strain evidence="3">OM1</strain>
    </source>
</reference>
<feature type="region of interest" description="Disordered" evidence="2">
    <location>
        <begin position="1957"/>
        <end position="1987"/>
    </location>
</feature>
<dbReference type="Proteomes" id="UP001449582">
    <property type="component" value="Unassembled WGS sequence"/>
</dbReference>
<feature type="coiled-coil region" evidence="1">
    <location>
        <begin position="43"/>
        <end position="197"/>
    </location>
</feature>
<feature type="compositionally biased region" description="Low complexity" evidence="2">
    <location>
        <begin position="1967"/>
        <end position="1980"/>
    </location>
</feature>
<comment type="caution">
    <text evidence="3">The sequence shown here is derived from an EMBL/GenBank/DDBJ whole genome shotgun (WGS) entry which is preliminary data.</text>
</comment>
<evidence type="ECO:0000313" key="3">
    <source>
        <dbReference type="EMBL" id="GAA5414327.1"/>
    </source>
</evidence>
<evidence type="ECO:0000256" key="2">
    <source>
        <dbReference type="SAM" id="MobiDB-lite"/>
    </source>
</evidence>
<dbReference type="EMBL" id="BAABQM010000001">
    <property type="protein sequence ID" value="GAA5414327.1"/>
    <property type="molecule type" value="Genomic_DNA"/>
</dbReference>
<feature type="coiled-coil region" evidence="1">
    <location>
        <begin position="507"/>
        <end position="534"/>
    </location>
</feature>
<proteinExistence type="predicted"/>